<evidence type="ECO:0000313" key="4">
    <source>
        <dbReference type="Proteomes" id="UP000289260"/>
    </source>
</evidence>
<accession>A0A4V0Z190</accession>
<dbReference type="OrthoDB" id="128564at2"/>
<dbReference type="Proteomes" id="UP000289260">
    <property type="component" value="Chromosome"/>
</dbReference>
<organism evidence="3 4">
    <name type="scientific">Leucobacter triazinivorans</name>
    <dbReference type="NCBI Taxonomy" id="1784719"/>
    <lineage>
        <taxon>Bacteria</taxon>
        <taxon>Bacillati</taxon>
        <taxon>Actinomycetota</taxon>
        <taxon>Actinomycetes</taxon>
        <taxon>Micrococcales</taxon>
        <taxon>Microbacteriaceae</taxon>
        <taxon>Leucobacter</taxon>
    </lineage>
</organism>
<protein>
    <submittedName>
        <fullName evidence="3">OpcA protein</fullName>
    </submittedName>
</protein>
<dbReference type="RefSeq" id="WP_130108737.1">
    <property type="nucleotide sequence ID" value="NZ_CP035806.1"/>
</dbReference>
<dbReference type="InterPro" id="IPR004555">
    <property type="entry name" value="G6PDH_assembly_OpcA"/>
</dbReference>
<dbReference type="Pfam" id="PF10128">
    <property type="entry name" value="OpcA_G6PD_assem"/>
    <property type="match status" value="1"/>
</dbReference>
<dbReference type="PANTHER" id="PTHR38658">
    <property type="entry name" value="OXPP CYCLE PROTEIN OPCA-RELATED"/>
    <property type="match status" value="1"/>
</dbReference>
<sequence>MIEELPGTNIGEVARRLVSMRQESGVAALGRVLTLVIAAAGPLDEAVVEAANHASNEHPMRVIVLLTRPEGPARLDAEIRVGADAGASEVVVLRAYGEASSGIESLVTGLLLPDAPVVVWWPAEAPEHPGTDPLGRIAQRRITDSAAVIDPEAQMRRIAAYSPGDTDLAWTRVTRWREYLAAVLDQPPYDPVTSVEVVGAAGSMSTQLLAAWLQLAFEVPAICRLPDGDHPAEGVRSVTLSRAAGDAVLQRITASQTLLHQPGHPTHEIVLPRRTLSECLAEELRRLDEDIMYRRVLERLGRIRAAQQTNDDRTSGWSTKHE</sequence>
<name>A0A4V0Z190_9MICO</name>
<feature type="domain" description="Glucose-6-phosphate dehydrogenase assembly protein OpcA N-terminal" evidence="1">
    <location>
        <begin position="51"/>
        <end position="159"/>
    </location>
</feature>
<dbReference type="PANTHER" id="PTHR38658:SF1">
    <property type="entry name" value="OXPP CYCLE PROTEIN OPCA-RELATED"/>
    <property type="match status" value="1"/>
</dbReference>
<evidence type="ECO:0000259" key="1">
    <source>
        <dbReference type="Pfam" id="PF10128"/>
    </source>
</evidence>
<dbReference type="Pfam" id="PF20171">
    <property type="entry name" value="OpcA_G6PD_C"/>
    <property type="match status" value="1"/>
</dbReference>
<dbReference type="KEGG" id="ltr:EVS81_00975"/>
<dbReference type="InterPro" id="IPR046801">
    <property type="entry name" value="OpcA_G6PD_N"/>
</dbReference>
<gene>
    <name evidence="3" type="ORF">EVS81_00975</name>
</gene>
<reference evidence="3 4" key="1">
    <citation type="submission" date="2019-02" db="EMBL/GenBank/DDBJ databases">
        <authorList>
            <person name="Sun L."/>
            <person name="Pan D."/>
            <person name="Wu X."/>
        </authorList>
    </citation>
    <scope>NUCLEOTIDE SEQUENCE [LARGE SCALE GENOMIC DNA]</scope>
    <source>
        <strain evidence="3 4">JW-1</strain>
    </source>
</reference>
<evidence type="ECO:0000259" key="2">
    <source>
        <dbReference type="Pfam" id="PF20171"/>
    </source>
</evidence>
<evidence type="ECO:0000313" key="3">
    <source>
        <dbReference type="EMBL" id="QBE47579.1"/>
    </source>
</evidence>
<dbReference type="AlphaFoldDB" id="A0A4V0Z190"/>
<dbReference type="InterPro" id="IPR046802">
    <property type="entry name" value="OpcA_G6PD_C"/>
</dbReference>
<feature type="domain" description="Glucose-6-phosphate dehydrogenase assembly protein OpcA C-terminal" evidence="2">
    <location>
        <begin position="163"/>
        <end position="297"/>
    </location>
</feature>
<proteinExistence type="predicted"/>
<dbReference type="EMBL" id="CP035806">
    <property type="protein sequence ID" value="QBE47579.1"/>
    <property type="molecule type" value="Genomic_DNA"/>
</dbReference>
<keyword evidence="4" id="KW-1185">Reference proteome</keyword>